<feature type="region of interest" description="Disordered" evidence="1">
    <location>
        <begin position="1"/>
        <end position="21"/>
    </location>
</feature>
<dbReference type="Proteomes" id="UP001299596">
    <property type="component" value="Unassembled WGS sequence"/>
</dbReference>
<evidence type="ECO:0000313" key="2">
    <source>
        <dbReference type="EMBL" id="MEB3023433.1"/>
    </source>
</evidence>
<comment type="caution">
    <text evidence="2">The sequence shown here is derived from an EMBL/GenBank/DDBJ whole genome shotgun (WGS) entry which is preliminary data.</text>
</comment>
<organism evidence="2 3">
    <name type="scientific">[Mycobacterium] crassicus</name>
    <dbReference type="NCBI Taxonomy" id="2872309"/>
    <lineage>
        <taxon>Bacteria</taxon>
        <taxon>Bacillati</taxon>
        <taxon>Actinomycetota</taxon>
        <taxon>Actinomycetes</taxon>
        <taxon>Mycobacteriales</taxon>
        <taxon>Mycobacteriaceae</taxon>
        <taxon>Mycolicibacter</taxon>
    </lineage>
</organism>
<evidence type="ECO:0008006" key="4">
    <source>
        <dbReference type="Google" id="ProtNLM"/>
    </source>
</evidence>
<dbReference type="EMBL" id="JAYJJR010000016">
    <property type="protein sequence ID" value="MEB3023433.1"/>
    <property type="molecule type" value="Genomic_DNA"/>
</dbReference>
<name>A0ABU5XN74_9MYCO</name>
<gene>
    <name evidence="2" type="ORF">K6T79_20625</name>
</gene>
<dbReference type="RefSeq" id="WP_329780431.1">
    <property type="nucleotide sequence ID" value="NZ_JAYJJR010000016.1"/>
</dbReference>
<reference evidence="2 3" key="1">
    <citation type="submission" date="2023-12" db="EMBL/GenBank/DDBJ databases">
        <title>Description of new species of Mycobacterium terrae complex isolated from sewage at the Sao Paulo Zoological Park Foundation in Brazil.</title>
        <authorList>
            <person name="Romagnoli C.L."/>
            <person name="Conceicao E.C."/>
            <person name="Machado E."/>
            <person name="Barreto L.B.P.F."/>
            <person name="Sharma A."/>
            <person name="Silva N.M."/>
            <person name="Marques L.E."/>
            <person name="Juliana M.A."/>
            <person name="Lourenco M.C.S."/>
            <person name="Digiampietri L.A."/>
            <person name="Suffys P.N."/>
            <person name="Viana-Niero C."/>
        </authorList>
    </citation>
    <scope>NUCLEOTIDE SEQUENCE [LARGE SCALE GENOMIC DNA]</scope>
    <source>
        <strain evidence="2 3">MYC098</strain>
    </source>
</reference>
<evidence type="ECO:0000313" key="3">
    <source>
        <dbReference type="Proteomes" id="UP001299596"/>
    </source>
</evidence>
<accession>A0ABU5XN74</accession>
<evidence type="ECO:0000256" key="1">
    <source>
        <dbReference type="SAM" id="MobiDB-lite"/>
    </source>
</evidence>
<keyword evidence="3" id="KW-1185">Reference proteome</keyword>
<proteinExistence type="predicted"/>
<sequence>MANSRAVTYGARRRTPVGAPTATPRRVENRVLDDLIGLRVQSGRRQALDWKAKKLGYKTAQDWIRACMEADFDQAEAEFHAMTQEGPLVAAS</sequence>
<protein>
    <recommendedName>
        <fullName evidence="4">Antitoxin VbhA domain-containing protein</fullName>
    </recommendedName>
</protein>